<accession>A0A2P8H559</accession>
<dbReference type="OrthoDB" id="9811740at2"/>
<dbReference type="Gene3D" id="3.10.28.20">
    <property type="entry name" value="Acetamidase/Formamidase-like domains"/>
    <property type="match status" value="1"/>
</dbReference>
<evidence type="ECO:0000313" key="1">
    <source>
        <dbReference type="EMBL" id="PSL41330.1"/>
    </source>
</evidence>
<dbReference type="RefSeq" id="WP_106532031.1">
    <property type="nucleotide sequence ID" value="NZ_PYAT01000002.1"/>
</dbReference>
<sequence>MKRLSKEHTIKFFSAINEPKYRVELGETVIVETYDCYAGQIVTENDLRPQIDITKVNLATGPIYIEAVKSGDTLCIDVIDIQTADYGFMVASPGIGILGSDIAAPSTRILEIKNGQVKFNESIAVPFAPMIGVIGVAPSNGEIQTAVPGSHGGNLDTKDVKPGNKIYLPVSVDGALVALGDLHAAMGDGELSGTGVETSGEVKLKFSKFKSRLQNPVVEDSEAFYFLASASTYEEAVDTALRDAVSCLQQQSGLSFEDCHRLLSLACDLKISQIVNKLLTVRVRVPKTILVGVTTI</sequence>
<dbReference type="GO" id="GO:0016811">
    <property type="term" value="F:hydrolase activity, acting on carbon-nitrogen (but not peptide) bonds, in linear amides"/>
    <property type="evidence" value="ECO:0007669"/>
    <property type="project" value="InterPro"/>
</dbReference>
<protein>
    <submittedName>
        <fullName evidence="1">Amidase</fullName>
    </submittedName>
</protein>
<gene>
    <name evidence="1" type="ORF">B0H99_10212</name>
</gene>
<dbReference type="Gene3D" id="2.60.120.580">
    <property type="entry name" value="Acetamidase/Formamidase-like domains"/>
    <property type="match status" value="1"/>
</dbReference>
<dbReference type="AlphaFoldDB" id="A0A2P8H559"/>
<dbReference type="EMBL" id="PYAT01000002">
    <property type="protein sequence ID" value="PSL41330.1"/>
    <property type="molecule type" value="Genomic_DNA"/>
</dbReference>
<dbReference type="InterPro" id="IPR004304">
    <property type="entry name" value="FmdA_AmdA"/>
</dbReference>
<organism evidence="1 2">
    <name type="scientific">Planomicrobium soli</name>
    <dbReference type="NCBI Taxonomy" id="1176648"/>
    <lineage>
        <taxon>Bacteria</taxon>
        <taxon>Bacillati</taxon>
        <taxon>Bacillota</taxon>
        <taxon>Bacilli</taxon>
        <taxon>Bacillales</taxon>
        <taxon>Caryophanaceae</taxon>
        <taxon>Planomicrobium</taxon>
    </lineage>
</organism>
<keyword evidence="2" id="KW-1185">Reference proteome</keyword>
<dbReference type="SUPFAM" id="SSF141130">
    <property type="entry name" value="Acetamidase/Formamidase-like"/>
    <property type="match status" value="1"/>
</dbReference>
<proteinExistence type="predicted"/>
<dbReference type="Gene3D" id="2.40.10.120">
    <property type="match status" value="1"/>
</dbReference>
<dbReference type="PANTHER" id="PTHR31891:SF1">
    <property type="entry name" value="FORMAMIDASE C869.04-RELATED"/>
    <property type="match status" value="1"/>
</dbReference>
<evidence type="ECO:0000313" key="2">
    <source>
        <dbReference type="Proteomes" id="UP000242682"/>
    </source>
</evidence>
<reference evidence="1 2" key="1">
    <citation type="submission" date="2018-03" db="EMBL/GenBank/DDBJ databases">
        <title>Genomic Encyclopedia of Type Strains, Phase III (KMG-III): the genomes of soil and plant-associated and newly described type strains.</title>
        <authorList>
            <person name="Whitman W."/>
        </authorList>
    </citation>
    <scope>NUCLEOTIDE SEQUENCE [LARGE SCALE GENOMIC DNA]</scope>
    <source>
        <strain evidence="1 2">CGMCC 1.12259</strain>
    </source>
</reference>
<comment type="caution">
    <text evidence="1">The sequence shown here is derived from an EMBL/GenBank/DDBJ whole genome shotgun (WGS) entry which is preliminary data.</text>
</comment>
<dbReference type="Proteomes" id="UP000242682">
    <property type="component" value="Unassembled WGS sequence"/>
</dbReference>
<dbReference type="PANTHER" id="PTHR31891">
    <property type="entry name" value="FORMAMIDASE C869.04-RELATED"/>
    <property type="match status" value="1"/>
</dbReference>
<dbReference type="Pfam" id="PF03069">
    <property type="entry name" value="FmdA_AmdA"/>
    <property type="match status" value="2"/>
</dbReference>
<name>A0A2P8H559_9BACL</name>